<dbReference type="PIRSF" id="PIRSF001438">
    <property type="entry name" value="4pyrrol_synth_OHMeBilane_synth"/>
    <property type="match status" value="1"/>
</dbReference>
<dbReference type="InterPro" id="IPR000860">
    <property type="entry name" value="HemC"/>
</dbReference>
<dbReference type="SUPFAM" id="SSF54782">
    <property type="entry name" value="Porphobilinogen deaminase (hydroxymethylbilane synthase), C-terminal domain"/>
    <property type="match status" value="1"/>
</dbReference>
<keyword evidence="6 8" id="KW-0627">Porphyrin biosynthesis</keyword>
<comment type="caution">
    <text evidence="11">The sequence shown here is derived from an EMBL/GenBank/DDBJ whole genome shotgun (WGS) entry which is preliminary data.</text>
</comment>
<dbReference type="PANTHER" id="PTHR11557">
    <property type="entry name" value="PORPHOBILINOGEN DEAMINASE"/>
    <property type="match status" value="1"/>
</dbReference>
<dbReference type="NCBIfam" id="TIGR00212">
    <property type="entry name" value="hemC"/>
    <property type="match status" value="1"/>
</dbReference>
<reference evidence="11 12" key="1">
    <citation type="submission" date="2020-08" db="EMBL/GenBank/DDBJ databases">
        <title>Genomic Encyclopedia of Type Strains, Phase IV (KMG-IV): sequencing the most valuable type-strain genomes for metagenomic binning, comparative biology and taxonomic classification.</title>
        <authorList>
            <person name="Goeker M."/>
        </authorList>
    </citation>
    <scope>NUCLEOTIDE SEQUENCE [LARGE SCALE GENOMIC DNA]</scope>
    <source>
        <strain evidence="11 12">DSM 26723</strain>
    </source>
</reference>
<dbReference type="InterPro" id="IPR022417">
    <property type="entry name" value="Porphobilin_deaminase_N"/>
</dbReference>
<dbReference type="CDD" id="cd13646">
    <property type="entry name" value="PBP2_EcHMBS_like"/>
    <property type="match status" value="1"/>
</dbReference>
<dbReference type="UniPathway" id="UPA00251">
    <property type="reaction ID" value="UER00319"/>
</dbReference>
<sequence>MTDSPLRIATRQSRLALWQAEHVAARLREAHPNVNVVLVPMTTQGDRVLDRPLAQVGGKGLFIKELEIAIEENRADIAVHSMKDVPSELPPGMSLAAMLPRADARDAFVSRRFSNYRSLPQGARVGTSSLRRQCQLKAIRPDLEVIPLRGNVDTRLRKLDEEQYDAIILAAAGLIRLGFADRITHYIDFDHSLPAVGQGIVGIECRSNDERSLRLAGALDDAVSRRCCEAERAFALRLQGSCQSPIAGYAEARGAELVLRGVVGSEDGGTLYRGTVQGVDPVEIGIQLADRLLSAGADVLLAEQRARSAQAGTN</sequence>
<dbReference type="GO" id="GO:0006782">
    <property type="term" value="P:protoporphyrinogen IX biosynthetic process"/>
    <property type="evidence" value="ECO:0007669"/>
    <property type="project" value="UniProtKB-UniRule"/>
</dbReference>
<evidence type="ECO:0000259" key="9">
    <source>
        <dbReference type="Pfam" id="PF01379"/>
    </source>
</evidence>
<dbReference type="GO" id="GO:0005737">
    <property type="term" value="C:cytoplasm"/>
    <property type="evidence" value="ECO:0007669"/>
    <property type="project" value="UniProtKB-UniRule"/>
</dbReference>
<dbReference type="Gene3D" id="3.30.160.40">
    <property type="entry name" value="Porphobilinogen deaminase, C-terminal domain"/>
    <property type="match status" value="1"/>
</dbReference>
<evidence type="ECO:0000259" key="10">
    <source>
        <dbReference type="Pfam" id="PF03900"/>
    </source>
</evidence>
<dbReference type="Gene3D" id="3.40.190.10">
    <property type="entry name" value="Periplasmic binding protein-like II"/>
    <property type="match status" value="2"/>
</dbReference>
<dbReference type="FunFam" id="3.40.190.10:FF:000004">
    <property type="entry name" value="Porphobilinogen deaminase"/>
    <property type="match status" value="1"/>
</dbReference>
<feature type="modified residue" description="S-(dipyrrolylmethanemethyl)cysteine" evidence="8">
    <location>
        <position position="242"/>
    </location>
</feature>
<protein>
    <recommendedName>
        <fullName evidence="8">Porphobilinogen deaminase</fullName>
        <shortName evidence="8">PBG</shortName>
        <ecNumber evidence="8">2.5.1.61</ecNumber>
    </recommendedName>
    <alternativeName>
        <fullName evidence="8">Hydroxymethylbilane synthase</fullName>
        <shortName evidence="8">HMBS</shortName>
    </alternativeName>
    <alternativeName>
        <fullName evidence="8">Pre-uroporphyrinogen synthase</fullName>
    </alternativeName>
</protein>
<dbReference type="SUPFAM" id="SSF53850">
    <property type="entry name" value="Periplasmic binding protein-like II"/>
    <property type="match status" value="1"/>
</dbReference>
<comment type="subunit">
    <text evidence="4 8">Monomer.</text>
</comment>
<evidence type="ECO:0000256" key="3">
    <source>
        <dbReference type="ARBA" id="ARBA00005638"/>
    </source>
</evidence>
<dbReference type="Pfam" id="PF03900">
    <property type="entry name" value="Porphobil_deamC"/>
    <property type="match status" value="1"/>
</dbReference>
<keyword evidence="12" id="KW-1185">Reference proteome</keyword>
<dbReference type="HAMAP" id="MF_00260">
    <property type="entry name" value="Porphobil_deam"/>
    <property type="match status" value="1"/>
</dbReference>
<feature type="domain" description="Porphobilinogen deaminase C-terminal" evidence="10">
    <location>
        <begin position="226"/>
        <end position="293"/>
    </location>
</feature>
<dbReference type="PANTHER" id="PTHR11557:SF0">
    <property type="entry name" value="PORPHOBILINOGEN DEAMINASE"/>
    <property type="match status" value="1"/>
</dbReference>
<dbReference type="InterPro" id="IPR022419">
    <property type="entry name" value="Porphobilin_deaminase_cofac_BS"/>
</dbReference>
<evidence type="ECO:0000256" key="6">
    <source>
        <dbReference type="ARBA" id="ARBA00023244"/>
    </source>
</evidence>
<dbReference type="GO" id="GO:0004418">
    <property type="term" value="F:hydroxymethylbilane synthase activity"/>
    <property type="evidence" value="ECO:0007669"/>
    <property type="project" value="UniProtKB-UniRule"/>
</dbReference>
<dbReference type="InterPro" id="IPR022418">
    <property type="entry name" value="Porphobilinogen_deaminase_C"/>
</dbReference>
<organism evidence="11 12">
    <name type="scientific">Povalibacter uvarum</name>
    <dbReference type="NCBI Taxonomy" id="732238"/>
    <lineage>
        <taxon>Bacteria</taxon>
        <taxon>Pseudomonadati</taxon>
        <taxon>Pseudomonadota</taxon>
        <taxon>Gammaproteobacteria</taxon>
        <taxon>Steroidobacterales</taxon>
        <taxon>Steroidobacteraceae</taxon>
        <taxon>Povalibacter</taxon>
    </lineage>
</organism>
<dbReference type="EC" id="2.5.1.61" evidence="8"/>
<comment type="catalytic activity">
    <reaction evidence="7 8">
        <text>4 porphobilinogen + H2O = hydroxymethylbilane + 4 NH4(+)</text>
        <dbReference type="Rhea" id="RHEA:13185"/>
        <dbReference type="ChEBI" id="CHEBI:15377"/>
        <dbReference type="ChEBI" id="CHEBI:28938"/>
        <dbReference type="ChEBI" id="CHEBI:57845"/>
        <dbReference type="ChEBI" id="CHEBI:58126"/>
        <dbReference type="EC" id="2.5.1.61"/>
    </reaction>
</comment>
<comment type="similarity">
    <text evidence="3 8">Belongs to the HMBS family.</text>
</comment>
<dbReference type="PRINTS" id="PR00151">
    <property type="entry name" value="PORPHBDMNASE"/>
</dbReference>
<dbReference type="RefSeq" id="WP_184330557.1">
    <property type="nucleotide sequence ID" value="NZ_JACHHZ010000002.1"/>
</dbReference>
<dbReference type="FunFam" id="3.40.190.10:FF:000005">
    <property type="entry name" value="Porphobilinogen deaminase"/>
    <property type="match status" value="1"/>
</dbReference>
<evidence type="ECO:0000313" key="12">
    <source>
        <dbReference type="Proteomes" id="UP000588068"/>
    </source>
</evidence>
<evidence type="ECO:0000256" key="5">
    <source>
        <dbReference type="ARBA" id="ARBA00022679"/>
    </source>
</evidence>
<proteinExistence type="inferred from homology"/>
<comment type="pathway">
    <text evidence="2">Porphyrin-containing compound metabolism; protoporphyrin-IX biosynthesis; coproporphyrinogen-III from 5-aminolevulinate: step 2/4.</text>
</comment>
<evidence type="ECO:0000313" key="11">
    <source>
        <dbReference type="EMBL" id="MBB6092777.1"/>
    </source>
</evidence>
<dbReference type="EMBL" id="JACHHZ010000002">
    <property type="protein sequence ID" value="MBB6092777.1"/>
    <property type="molecule type" value="Genomic_DNA"/>
</dbReference>
<comment type="miscellaneous">
    <text evidence="8">The porphobilinogen subunits are added to the dipyrromethane group.</text>
</comment>
<evidence type="ECO:0000256" key="2">
    <source>
        <dbReference type="ARBA" id="ARBA00004735"/>
    </source>
</evidence>
<comment type="cofactor">
    <cofactor evidence="8">
        <name>dipyrromethane</name>
        <dbReference type="ChEBI" id="CHEBI:60342"/>
    </cofactor>
    <text evidence="8">Binds 1 dipyrromethane group covalently.</text>
</comment>
<name>A0A841HIE5_9GAMM</name>
<keyword evidence="5 8" id="KW-0808">Transferase</keyword>
<dbReference type="Pfam" id="PF01379">
    <property type="entry name" value="Porphobil_deam"/>
    <property type="match status" value="1"/>
</dbReference>
<dbReference type="PROSITE" id="PS00533">
    <property type="entry name" value="PORPHOBILINOGEN_DEAM"/>
    <property type="match status" value="1"/>
</dbReference>
<evidence type="ECO:0000256" key="1">
    <source>
        <dbReference type="ARBA" id="ARBA00002869"/>
    </source>
</evidence>
<accession>A0A841HIE5</accession>
<evidence type="ECO:0000256" key="7">
    <source>
        <dbReference type="ARBA" id="ARBA00048169"/>
    </source>
</evidence>
<gene>
    <name evidence="8" type="primary">hemC</name>
    <name evidence="11" type="ORF">HNQ60_001655</name>
</gene>
<dbReference type="InterPro" id="IPR036803">
    <property type="entry name" value="Porphobilinogen_deaminase_C_sf"/>
</dbReference>
<feature type="domain" description="Porphobilinogen deaminase N-terminal" evidence="9">
    <location>
        <begin position="6"/>
        <end position="211"/>
    </location>
</feature>
<comment type="function">
    <text evidence="1 8">Tetrapolymerization of the monopyrrole PBG into the hydroxymethylbilane pre-uroporphyrinogen in several discrete steps.</text>
</comment>
<evidence type="ECO:0000256" key="8">
    <source>
        <dbReference type="HAMAP-Rule" id="MF_00260"/>
    </source>
</evidence>
<evidence type="ECO:0000256" key="4">
    <source>
        <dbReference type="ARBA" id="ARBA00011245"/>
    </source>
</evidence>
<dbReference type="Proteomes" id="UP000588068">
    <property type="component" value="Unassembled WGS sequence"/>
</dbReference>
<dbReference type="AlphaFoldDB" id="A0A841HIE5"/>